<organism evidence="2">
    <name type="scientific">marine sediment metagenome</name>
    <dbReference type="NCBI Taxonomy" id="412755"/>
    <lineage>
        <taxon>unclassified sequences</taxon>
        <taxon>metagenomes</taxon>
        <taxon>ecological metagenomes</taxon>
    </lineage>
</organism>
<name>X1MK42_9ZZZZ</name>
<gene>
    <name evidence="2" type="ORF">S06H3_36497</name>
</gene>
<proteinExistence type="predicted"/>
<evidence type="ECO:0000256" key="1">
    <source>
        <dbReference type="SAM" id="Phobius"/>
    </source>
</evidence>
<reference evidence="2" key="1">
    <citation type="journal article" date="2014" name="Front. Microbiol.">
        <title>High frequency of phylogenetically diverse reductive dehalogenase-homologous genes in deep subseafloor sedimentary metagenomes.</title>
        <authorList>
            <person name="Kawai M."/>
            <person name="Futagami T."/>
            <person name="Toyoda A."/>
            <person name="Takaki Y."/>
            <person name="Nishi S."/>
            <person name="Hori S."/>
            <person name="Arai W."/>
            <person name="Tsubouchi T."/>
            <person name="Morono Y."/>
            <person name="Uchiyama I."/>
            <person name="Ito T."/>
            <person name="Fujiyama A."/>
            <person name="Inagaki F."/>
            <person name="Takami H."/>
        </authorList>
    </citation>
    <scope>NUCLEOTIDE SEQUENCE</scope>
    <source>
        <strain evidence="2">Expedition CK06-06</strain>
    </source>
</reference>
<keyword evidence="1" id="KW-0812">Transmembrane</keyword>
<keyword evidence="1" id="KW-1133">Transmembrane helix</keyword>
<dbReference type="AlphaFoldDB" id="X1MK42"/>
<dbReference type="EMBL" id="BARV01022116">
    <property type="protein sequence ID" value="GAI18431.1"/>
    <property type="molecule type" value="Genomic_DNA"/>
</dbReference>
<keyword evidence="1" id="KW-0472">Membrane</keyword>
<sequence length="88" mass="9996">MSNNEMYQYEELINFVIFPDSAVGGGIGALAYRKNRAAGGFVGALLGGFLGYQLRRFLWHRYYYKLPLHEHKLVSRGNSPTIIERSVV</sequence>
<accession>X1MK42</accession>
<evidence type="ECO:0000313" key="2">
    <source>
        <dbReference type="EMBL" id="GAI18431.1"/>
    </source>
</evidence>
<protein>
    <submittedName>
        <fullName evidence="2">Uncharacterized protein</fullName>
    </submittedName>
</protein>
<feature type="transmembrane region" description="Helical" evidence="1">
    <location>
        <begin position="12"/>
        <end position="31"/>
    </location>
</feature>
<feature type="transmembrane region" description="Helical" evidence="1">
    <location>
        <begin position="37"/>
        <end position="54"/>
    </location>
</feature>
<comment type="caution">
    <text evidence="2">The sequence shown here is derived from an EMBL/GenBank/DDBJ whole genome shotgun (WGS) entry which is preliminary data.</text>
</comment>